<dbReference type="HOGENOM" id="CLU_174708_0_0_11"/>
<evidence type="ECO:0000313" key="1">
    <source>
        <dbReference type="EMBL" id="CCH32433.1"/>
    </source>
</evidence>
<evidence type="ECO:0000313" key="2">
    <source>
        <dbReference type="Proteomes" id="UP000006281"/>
    </source>
</evidence>
<organism evidence="1 2">
    <name type="scientific">Saccharothrix espanaensis (strain ATCC 51144 / DSM 44229 / JCM 9112 / NBRC 15066 / NRRL 15764)</name>
    <dbReference type="NCBI Taxonomy" id="1179773"/>
    <lineage>
        <taxon>Bacteria</taxon>
        <taxon>Bacillati</taxon>
        <taxon>Actinomycetota</taxon>
        <taxon>Actinomycetes</taxon>
        <taxon>Pseudonocardiales</taxon>
        <taxon>Pseudonocardiaceae</taxon>
        <taxon>Saccharothrix</taxon>
    </lineage>
</organism>
<dbReference type="EMBL" id="HE804045">
    <property type="protein sequence ID" value="CCH32433.1"/>
    <property type="molecule type" value="Genomic_DNA"/>
</dbReference>
<gene>
    <name evidence="1" type="ordered locus">BN6_51670</name>
</gene>
<keyword evidence="2" id="KW-1185">Reference proteome</keyword>
<accession>K0K756</accession>
<protein>
    <recommendedName>
        <fullName evidence="3">ESX-1 secretion-associated protein</fullName>
    </recommendedName>
</protein>
<dbReference type="RefSeq" id="WP_015102545.1">
    <property type="nucleotide sequence ID" value="NC_019673.1"/>
</dbReference>
<dbReference type="OrthoDB" id="3699131at2"/>
<name>K0K756_SACES</name>
<dbReference type="STRING" id="1179773.BN6_51670"/>
<dbReference type="eggNOG" id="ENOG5033JX3">
    <property type="taxonomic scope" value="Bacteria"/>
</dbReference>
<sequence>MSDITTELRAMHDDASLWSQAAEKVEAPRRAIGDLHLTGADLSMWAVDRNLDQTYENARVVLEDLLGRAVEAFTGLGDSLRAAAETYQREEEANMHELNRIAGNR</sequence>
<dbReference type="Proteomes" id="UP000006281">
    <property type="component" value="Chromosome"/>
</dbReference>
<dbReference type="AlphaFoldDB" id="K0K756"/>
<dbReference type="BioCyc" id="SESP1179773:BN6_RS24995-MONOMER"/>
<evidence type="ECO:0008006" key="3">
    <source>
        <dbReference type="Google" id="ProtNLM"/>
    </source>
</evidence>
<proteinExistence type="predicted"/>
<dbReference type="PATRIC" id="fig|1179773.3.peg.5194"/>
<reference evidence="1 2" key="1">
    <citation type="journal article" date="2012" name="BMC Genomics">
        <title>Complete genome sequence of Saccharothrix espanaensis DSM 44229T and comparison to the other completely sequenced Pseudonocardiaceae.</title>
        <authorList>
            <person name="Strobel T."/>
            <person name="Al-Dilaimi A."/>
            <person name="Blom J."/>
            <person name="Gessner A."/>
            <person name="Kalinowski J."/>
            <person name="Luzhetska M."/>
            <person name="Puhler A."/>
            <person name="Szczepanowski R."/>
            <person name="Bechthold A."/>
            <person name="Ruckert C."/>
        </authorList>
    </citation>
    <scope>NUCLEOTIDE SEQUENCE [LARGE SCALE GENOMIC DNA]</scope>
    <source>
        <strain evidence="2">ATCC 51144 / DSM 44229 / JCM 9112 / NBRC 15066 / NRRL 15764</strain>
    </source>
</reference>
<dbReference type="KEGG" id="sesp:BN6_51670"/>